<feature type="region of interest" description="Disordered" evidence="1">
    <location>
        <begin position="1"/>
        <end position="25"/>
    </location>
</feature>
<dbReference type="AlphaFoldDB" id="A0A8T2FVU8"/>
<sequence>MLGNGGDGVFNGPDEAPMSSLKDHVPKDLARNSKVSTHMFSSTVLYPHSIISSSLGLRKPCGSSEGSCSSSNHEEEDGRSLMKERLQRWKHFLSMTSPKDRLLIMS</sequence>
<name>A0A8T2FVU8_ARASU</name>
<protein>
    <submittedName>
        <fullName evidence="2">Uncharacterized protein</fullName>
    </submittedName>
</protein>
<comment type="caution">
    <text evidence="2">The sequence shown here is derived from an EMBL/GenBank/DDBJ whole genome shotgun (WGS) entry which is preliminary data.</text>
</comment>
<reference evidence="2 3" key="1">
    <citation type="submission" date="2020-12" db="EMBL/GenBank/DDBJ databases">
        <title>Concerted genomic and epigenomic changes stabilize Arabidopsis allopolyploids.</title>
        <authorList>
            <person name="Chen Z."/>
        </authorList>
    </citation>
    <scope>NUCLEOTIDE SEQUENCE [LARGE SCALE GENOMIC DNA]</scope>
    <source>
        <strain evidence="2">As9502</strain>
        <tissue evidence="2">Leaf</tissue>
    </source>
</reference>
<keyword evidence="3" id="KW-1185">Reference proteome</keyword>
<dbReference type="Proteomes" id="UP000694251">
    <property type="component" value="Chromosome 2"/>
</dbReference>
<dbReference type="EMBL" id="JAEFBJ010000002">
    <property type="protein sequence ID" value="KAG7640472.1"/>
    <property type="molecule type" value="Genomic_DNA"/>
</dbReference>
<accession>A0A8T2FVU8</accession>
<evidence type="ECO:0000313" key="3">
    <source>
        <dbReference type="Proteomes" id="UP000694251"/>
    </source>
</evidence>
<feature type="compositionally biased region" description="Low complexity" evidence="1">
    <location>
        <begin position="61"/>
        <end position="71"/>
    </location>
</feature>
<feature type="compositionally biased region" description="Basic and acidic residues" evidence="1">
    <location>
        <begin position="72"/>
        <end position="82"/>
    </location>
</feature>
<evidence type="ECO:0000256" key="1">
    <source>
        <dbReference type="SAM" id="MobiDB-lite"/>
    </source>
</evidence>
<evidence type="ECO:0000313" key="2">
    <source>
        <dbReference type="EMBL" id="KAG7640472.1"/>
    </source>
</evidence>
<proteinExistence type="predicted"/>
<organism evidence="2 3">
    <name type="scientific">Arabidopsis suecica</name>
    <name type="common">Swedish thale-cress</name>
    <name type="synonym">Cardaminopsis suecica</name>
    <dbReference type="NCBI Taxonomy" id="45249"/>
    <lineage>
        <taxon>Eukaryota</taxon>
        <taxon>Viridiplantae</taxon>
        <taxon>Streptophyta</taxon>
        <taxon>Embryophyta</taxon>
        <taxon>Tracheophyta</taxon>
        <taxon>Spermatophyta</taxon>
        <taxon>Magnoliopsida</taxon>
        <taxon>eudicotyledons</taxon>
        <taxon>Gunneridae</taxon>
        <taxon>Pentapetalae</taxon>
        <taxon>rosids</taxon>
        <taxon>malvids</taxon>
        <taxon>Brassicales</taxon>
        <taxon>Brassicaceae</taxon>
        <taxon>Camelineae</taxon>
        <taxon>Arabidopsis</taxon>
    </lineage>
</organism>
<feature type="region of interest" description="Disordered" evidence="1">
    <location>
        <begin position="56"/>
        <end position="82"/>
    </location>
</feature>
<gene>
    <name evidence="2" type="ORF">ISN44_As02g003160</name>
</gene>